<evidence type="ECO:0000313" key="7">
    <source>
        <dbReference type="Proteomes" id="UP000431451"/>
    </source>
</evidence>
<accession>A0A650LSH2</accession>
<evidence type="ECO:0000256" key="2">
    <source>
        <dbReference type="ARBA" id="ARBA00023002"/>
    </source>
</evidence>
<evidence type="ECO:0000313" key="5">
    <source>
        <dbReference type="EMBL" id="CAI3679480.1"/>
    </source>
</evidence>
<dbReference type="InterPro" id="IPR000415">
    <property type="entry name" value="Nitroreductase-like"/>
</dbReference>
<dbReference type="InterPro" id="IPR029479">
    <property type="entry name" value="Nitroreductase"/>
</dbReference>
<organism evidence="6 7">
    <name type="scientific">Clostridium neonatale</name>
    <dbReference type="NCBI Taxonomy" id="137838"/>
    <lineage>
        <taxon>Bacteria</taxon>
        <taxon>Bacillati</taxon>
        <taxon>Bacillota</taxon>
        <taxon>Clostridia</taxon>
        <taxon>Eubacteriales</taxon>
        <taxon>Clostridiaceae</taxon>
        <taxon>Clostridium</taxon>
    </lineage>
</organism>
<dbReference type="EMBL" id="UWJD01000001">
    <property type="protein sequence ID" value="VCT83853.1"/>
    <property type="molecule type" value="Genomic_DNA"/>
</dbReference>
<dbReference type="EMBL" id="CAKJVE010000004">
    <property type="protein sequence ID" value="CAG9709331.1"/>
    <property type="molecule type" value="Genomic_DNA"/>
</dbReference>
<dbReference type="Pfam" id="PF00881">
    <property type="entry name" value="Nitroreductase"/>
    <property type="match status" value="2"/>
</dbReference>
<keyword evidence="2" id="KW-0560">Oxidoreductase</keyword>
<evidence type="ECO:0000256" key="1">
    <source>
        <dbReference type="ARBA" id="ARBA00007118"/>
    </source>
</evidence>
<dbReference type="Gene3D" id="3.40.109.10">
    <property type="entry name" value="NADH Oxidase"/>
    <property type="match status" value="1"/>
</dbReference>
<dbReference type="Proteomes" id="UP001189143">
    <property type="component" value="Unassembled WGS sequence"/>
</dbReference>
<reference evidence="6 7" key="1">
    <citation type="submission" date="2018-06" db="EMBL/GenBank/DDBJ databases">
        <authorList>
            <consortium name="IHU Genomes"/>
        </authorList>
    </citation>
    <scope>NUCLEOTIDE SEQUENCE [LARGE SCALE GENOMIC DNA]</scope>
    <source>
        <strain evidence="6 7">NEC25</strain>
    </source>
</reference>
<dbReference type="SUPFAM" id="SSF55469">
    <property type="entry name" value="FMN-dependent nitroreductase-like"/>
    <property type="match status" value="1"/>
</dbReference>
<feature type="domain" description="Nitroreductase" evidence="3">
    <location>
        <begin position="7"/>
        <end position="63"/>
    </location>
</feature>
<evidence type="ECO:0000313" key="4">
    <source>
        <dbReference type="EMBL" id="CAG9709331.1"/>
    </source>
</evidence>
<proteinExistence type="inferred from homology"/>
<dbReference type="PANTHER" id="PTHR43673:SF10">
    <property type="entry name" value="NADH DEHYDROGENASE_NAD(P)H NITROREDUCTASE XCC3605-RELATED"/>
    <property type="match status" value="1"/>
</dbReference>
<dbReference type="RefSeq" id="WP_159150066.1">
    <property type="nucleotide sequence ID" value="NZ_CAKJVE010000004.1"/>
</dbReference>
<name>A0A650LSH2_9CLOT</name>
<dbReference type="PANTHER" id="PTHR43673">
    <property type="entry name" value="NAD(P)H NITROREDUCTASE YDGI-RELATED"/>
    <property type="match status" value="1"/>
</dbReference>
<protein>
    <submittedName>
        <fullName evidence="4">Nitroreductase-like protein</fullName>
    </submittedName>
</protein>
<dbReference type="AlphaFoldDB" id="A0A650LSH2"/>
<feature type="domain" description="Nitroreductase" evidence="3">
    <location>
        <begin position="67"/>
        <end position="150"/>
    </location>
</feature>
<reference evidence="4" key="2">
    <citation type="submission" date="2021-10" db="EMBL/GenBank/DDBJ databases">
        <authorList>
            <person name="Mesa V."/>
        </authorList>
    </citation>
    <scope>NUCLEOTIDE SEQUENCE</scope>
    <source>
        <strain evidence="4">CC3_PB</strain>
    </source>
</reference>
<dbReference type="GO" id="GO:0016491">
    <property type="term" value="F:oxidoreductase activity"/>
    <property type="evidence" value="ECO:0007669"/>
    <property type="project" value="UniProtKB-KW"/>
</dbReference>
<evidence type="ECO:0000259" key="3">
    <source>
        <dbReference type="Pfam" id="PF00881"/>
    </source>
</evidence>
<evidence type="ECO:0000313" key="6">
    <source>
        <dbReference type="EMBL" id="VCT83853.1"/>
    </source>
</evidence>
<sequence length="182" mass="20277">MDIINAILTRSSYRGKYMDTIVPRNDLKKIMEVGLAAPSGCNKQTTSLIAIDDVQILNKLHSVVNSSICETAHAMICVLTKRICSYRGKCYNIQDYSAAIENMLLACVELGDQSCWIEGIITDSDNIRRQMAKIVSVPDENELVCFLPVGVASEPLTNLSKKVGRKRAWFNEFNKDSKEGIL</sequence>
<dbReference type="EMBL" id="CAMTCP010000274">
    <property type="protein sequence ID" value="CAI3679480.1"/>
    <property type="molecule type" value="Genomic_DNA"/>
</dbReference>
<dbReference type="Proteomes" id="UP000431451">
    <property type="component" value="Unassembled WGS sequence"/>
</dbReference>
<comment type="similarity">
    <text evidence="1">Belongs to the nitroreductase family.</text>
</comment>
<dbReference type="Proteomes" id="UP000789738">
    <property type="component" value="Unassembled WGS sequence"/>
</dbReference>
<reference evidence="5" key="3">
    <citation type="submission" date="2022-10" db="EMBL/GenBank/DDBJ databases">
        <authorList>
            <person name="Aires J."/>
            <person name="Mesa V."/>
        </authorList>
    </citation>
    <scope>NUCLEOTIDE SEQUENCE</scope>
    <source>
        <strain evidence="5">Clostridium neonatale JD116</strain>
    </source>
</reference>
<gene>
    <name evidence="5" type="ORF">CNEO2_730024</name>
    <name evidence="4" type="ORF">CNEO_44130</name>
    <name evidence="6" type="ORF">CNEONATNEC25_01450</name>
</gene>